<accession>A0ABX1ERU3</accession>
<name>A0ABX1ERU3_9PROT</name>
<proteinExistence type="predicted"/>
<sequence>MTRAVDRLGRAEALALLESGAWQTDLQIQDDIWERAGRRRAALGSWAEQGLRQALASSGGTGRGDQFGSSLQDMRRATDALLAERVESRLLEPPVYGPMAQLRVDAHVVYKVRATAEAGLRDALALILVLLTTSGYPRLLAAWAGLSLVALVRILVNGLERITDPAERLVLEAVHEASAELCVRNHDALATEDFEAAFGRVAPSEARLVALLEGRLPPEECRRALQALAGRGVLVERQGGWRIAF</sequence>
<keyword evidence="2" id="KW-1185">Reference proteome</keyword>
<dbReference type="Proteomes" id="UP000765160">
    <property type="component" value="Unassembled WGS sequence"/>
</dbReference>
<protein>
    <submittedName>
        <fullName evidence="1">Uncharacterized protein</fullName>
    </submittedName>
</protein>
<dbReference type="EMBL" id="JAAVTX010000001">
    <property type="protein sequence ID" value="NKE43345.1"/>
    <property type="molecule type" value="Genomic_DNA"/>
</dbReference>
<organism evidence="1 2">
    <name type="scientific">Falsiroseomonas frigidaquae</name>
    <dbReference type="NCBI Taxonomy" id="487318"/>
    <lineage>
        <taxon>Bacteria</taxon>
        <taxon>Pseudomonadati</taxon>
        <taxon>Pseudomonadota</taxon>
        <taxon>Alphaproteobacteria</taxon>
        <taxon>Acetobacterales</taxon>
        <taxon>Roseomonadaceae</taxon>
        <taxon>Falsiroseomonas</taxon>
    </lineage>
</organism>
<dbReference type="RefSeq" id="WP_168046282.1">
    <property type="nucleotide sequence ID" value="NZ_JAATJR010000001.1"/>
</dbReference>
<gene>
    <name evidence="1" type="ORF">HB662_01045</name>
</gene>
<evidence type="ECO:0000313" key="2">
    <source>
        <dbReference type="Proteomes" id="UP000765160"/>
    </source>
</evidence>
<evidence type="ECO:0000313" key="1">
    <source>
        <dbReference type="EMBL" id="NKE43345.1"/>
    </source>
</evidence>
<comment type="caution">
    <text evidence="1">The sequence shown here is derived from an EMBL/GenBank/DDBJ whole genome shotgun (WGS) entry which is preliminary data.</text>
</comment>
<reference evidence="1 2" key="1">
    <citation type="submission" date="2020-03" db="EMBL/GenBank/DDBJ databases">
        <title>Roseomonas selenitidurans sp. nov. isolated from soil.</title>
        <authorList>
            <person name="Liu H."/>
        </authorList>
    </citation>
    <scope>NUCLEOTIDE SEQUENCE [LARGE SCALE GENOMIC DNA]</scope>
    <source>
        <strain evidence="1 2">JCM 15073</strain>
    </source>
</reference>